<dbReference type="OrthoDB" id="8919081at2759"/>
<dbReference type="Gene3D" id="2.60.40.4100">
    <property type="entry name" value="Zona pellucida, ZP-C domain"/>
    <property type="match status" value="1"/>
</dbReference>
<dbReference type="GO" id="GO:0035805">
    <property type="term" value="C:egg coat"/>
    <property type="evidence" value="ECO:0007669"/>
    <property type="project" value="UniProtKB-SubCell"/>
</dbReference>
<dbReference type="GeneID" id="113090759"/>
<dbReference type="Proteomes" id="UP000515129">
    <property type="component" value="Unplaced"/>
</dbReference>
<organism evidence="12 13">
    <name type="scientific">Carassius auratus</name>
    <name type="common">Goldfish</name>
    <dbReference type="NCBI Taxonomy" id="7957"/>
    <lineage>
        <taxon>Eukaryota</taxon>
        <taxon>Metazoa</taxon>
        <taxon>Chordata</taxon>
        <taxon>Craniata</taxon>
        <taxon>Vertebrata</taxon>
        <taxon>Euteleostomi</taxon>
        <taxon>Actinopterygii</taxon>
        <taxon>Neopterygii</taxon>
        <taxon>Teleostei</taxon>
        <taxon>Ostariophysi</taxon>
        <taxon>Cypriniformes</taxon>
        <taxon>Cyprinidae</taxon>
        <taxon>Cyprininae</taxon>
        <taxon>Carassius</taxon>
    </lineage>
</organism>
<dbReference type="GO" id="GO:0007339">
    <property type="term" value="P:binding of sperm to zona pellucida"/>
    <property type="evidence" value="ECO:0007669"/>
    <property type="project" value="TreeGrafter"/>
</dbReference>
<dbReference type="KEGG" id="caua:113090759"/>
<keyword evidence="8" id="KW-1015">Disulfide bond</keyword>
<evidence type="ECO:0000256" key="4">
    <source>
        <dbReference type="ARBA" id="ARBA00022685"/>
    </source>
</evidence>
<proteinExistence type="predicted"/>
<keyword evidence="3" id="KW-0964">Secreted</keyword>
<dbReference type="InterPro" id="IPR055355">
    <property type="entry name" value="ZP-C"/>
</dbReference>
<keyword evidence="9" id="KW-0278">Fertilization</keyword>
<comment type="subcellular location">
    <subcellularLocation>
        <location evidence="1">Cell membrane</location>
        <topology evidence="1">Single-pass type I membrane protein</topology>
    </subcellularLocation>
    <subcellularLocation>
        <location evidence="10">Zona pellucida</location>
    </subcellularLocation>
</comment>
<keyword evidence="3" id="KW-0272">Extracellular matrix</keyword>
<evidence type="ECO:0000256" key="9">
    <source>
        <dbReference type="ARBA" id="ARBA00023279"/>
    </source>
</evidence>
<evidence type="ECO:0000313" key="12">
    <source>
        <dbReference type="Proteomes" id="UP000515129"/>
    </source>
</evidence>
<dbReference type="GO" id="GO:0060468">
    <property type="term" value="P:prevention of polyspermy"/>
    <property type="evidence" value="ECO:0007669"/>
    <property type="project" value="TreeGrafter"/>
</dbReference>
<evidence type="ECO:0000313" key="13">
    <source>
        <dbReference type="RefSeq" id="XP_026112125.1"/>
    </source>
</evidence>
<sequence>MERTDPNIVLMLGRCWTTSNPSPLSLPQWDLLIDGCPYQDDRYLTTLVPVTGSSGLQFPTHYKRFVVKMFTFVDPASLAALQETVFIHCSTRCAIHHLALVSKAAPGNVSSCFLSTRGTEHFRSAFSLLTLLFQERDTRIKAVSGEQTVHGDTNDMPQN</sequence>
<reference evidence="13" key="1">
    <citation type="submission" date="2025-08" db="UniProtKB">
        <authorList>
            <consortium name="RefSeq"/>
        </authorList>
    </citation>
    <scope>IDENTIFICATION</scope>
    <source>
        <strain evidence="13">Wakin</strain>
        <tissue evidence="13">Muscle</tissue>
    </source>
</reference>
<evidence type="ECO:0000256" key="8">
    <source>
        <dbReference type="ARBA" id="ARBA00023157"/>
    </source>
</evidence>
<dbReference type="InterPro" id="IPR042235">
    <property type="entry name" value="ZP-C_dom"/>
</dbReference>
<evidence type="ECO:0000256" key="6">
    <source>
        <dbReference type="ARBA" id="ARBA00022989"/>
    </source>
</evidence>
<evidence type="ECO:0000256" key="7">
    <source>
        <dbReference type="ARBA" id="ARBA00023136"/>
    </source>
</evidence>
<keyword evidence="6" id="KW-1133">Transmembrane helix</keyword>
<protein>
    <submittedName>
        <fullName evidence="13">Zona pellucida sperm-binding protein 4-like</fullName>
    </submittedName>
</protein>
<evidence type="ECO:0000256" key="10">
    <source>
        <dbReference type="ARBA" id="ARBA00024183"/>
    </source>
</evidence>
<dbReference type="RefSeq" id="XP_026112125.1">
    <property type="nucleotide sequence ID" value="XM_026256340.1"/>
</dbReference>
<dbReference type="InterPro" id="IPR001507">
    <property type="entry name" value="ZP_dom"/>
</dbReference>
<keyword evidence="4" id="KW-0165">Cleavage on pair of basic residues</keyword>
<dbReference type="PANTHER" id="PTHR23343">
    <property type="entry name" value="ZONA PELLUCIDA SPERM-BINDING PROTEIN"/>
    <property type="match status" value="1"/>
</dbReference>
<name>A0A6P6NTG0_CARAU</name>
<gene>
    <name evidence="13" type="primary">LOC113090759</name>
</gene>
<evidence type="ECO:0000256" key="5">
    <source>
        <dbReference type="ARBA" id="ARBA00022692"/>
    </source>
</evidence>
<dbReference type="InterPro" id="IPR051148">
    <property type="entry name" value="Zona_Pellucida_Domain_gp"/>
</dbReference>
<accession>A0A6P6NTG0</accession>
<dbReference type="PANTHER" id="PTHR23343:SF31">
    <property type="entry name" value="ZONA PELLUCIDA SPERM-BINDING PROTEIN 4"/>
    <property type="match status" value="1"/>
</dbReference>
<dbReference type="GO" id="GO:0035804">
    <property type="term" value="F:structural constituent of egg coat"/>
    <property type="evidence" value="ECO:0007669"/>
    <property type="project" value="TreeGrafter"/>
</dbReference>
<evidence type="ECO:0000256" key="3">
    <source>
        <dbReference type="ARBA" id="ARBA00022530"/>
    </source>
</evidence>
<dbReference type="GO" id="GO:0005886">
    <property type="term" value="C:plasma membrane"/>
    <property type="evidence" value="ECO:0007669"/>
    <property type="project" value="UniProtKB-SubCell"/>
</dbReference>
<keyword evidence="12" id="KW-1185">Reference proteome</keyword>
<evidence type="ECO:0000256" key="2">
    <source>
        <dbReference type="ARBA" id="ARBA00022475"/>
    </source>
</evidence>
<feature type="domain" description="ZP" evidence="11">
    <location>
        <begin position="1"/>
        <end position="119"/>
    </location>
</feature>
<keyword evidence="2" id="KW-1003">Cell membrane</keyword>
<dbReference type="AlphaFoldDB" id="A0A6P6NTG0"/>
<dbReference type="GO" id="GO:0032190">
    <property type="term" value="F:acrosin binding"/>
    <property type="evidence" value="ECO:0007669"/>
    <property type="project" value="TreeGrafter"/>
</dbReference>
<keyword evidence="5" id="KW-0812">Transmembrane</keyword>
<keyword evidence="7" id="KW-0472">Membrane</keyword>
<dbReference type="Pfam" id="PF00100">
    <property type="entry name" value="Zona_pellucida"/>
    <property type="match status" value="1"/>
</dbReference>
<evidence type="ECO:0000259" key="11">
    <source>
        <dbReference type="PROSITE" id="PS51034"/>
    </source>
</evidence>
<dbReference type="PROSITE" id="PS51034">
    <property type="entry name" value="ZP_2"/>
    <property type="match status" value="1"/>
</dbReference>
<evidence type="ECO:0000256" key="1">
    <source>
        <dbReference type="ARBA" id="ARBA00004251"/>
    </source>
</evidence>